<evidence type="ECO:0000256" key="6">
    <source>
        <dbReference type="ARBA" id="ARBA00012482"/>
    </source>
</evidence>
<dbReference type="InterPro" id="IPR000095">
    <property type="entry name" value="CRIB_dom"/>
</dbReference>
<keyword evidence="15" id="KW-0788">Thiol protease</keyword>
<dbReference type="InterPro" id="IPR029273">
    <property type="entry name" value="Cdc42_effect-like"/>
</dbReference>
<dbReference type="InterPro" id="IPR054300">
    <property type="entry name" value="OB_DPOA2"/>
</dbReference>
<dbReference type="SMART" id="SM00285">
    <property type="entry name" value="PBD"/>
    <property type="match status" value="1"/>
</dbReference>
<evidence type="ECO:0000256" key="13">
    <source>
        <dbReference type="ARBA" id="ARBA00022737"/>
    </source>
</evidence>
<keyword evidence="13" id="KW-0677">Repeat</keyword>
<evidence type="ECO:0000256" key="12">
    <source>
        <dbReference type="ARBA" id="ARBA00022723"/>
    </source>
</evidence>
<evidence type="ECO:0000256" key="8">
    <source>
        <dbReference type="ARBA" id="ARBA00022475"/>
    </source>
</evidence>
<feature type="domain" description="Calpain catalytic" evidence="26">
    <location>
        <begin position="1"/>
        <end position="29"/>
    </location>
</feature>
<evidence type="ECO:0000256" key="9">
    <source>
        <dbReference type="ARBA" id="ARBA00022490"/>
    </source>
</evidence>
<dbReference type="FunFam" id="1.10.238.10:FF:000124">
    <property type="entry name" value="Calpain-1 catalytic subunit"/>
    <property type="match status" value="1"/>
</dbReference>
<dbReference type="InterPro" id="IPR022682">
    <property type="entry name" value="Calpain_domain_III"/>
</dbReference>
<dbReference type="InterPro" id="IPR002048">
    <property type="entry name" value="EF_hand_dom"/>
</dbReference>
<evidence type="ECO:0000256" key="7">
    <source>
        <dbReference type="ARBA" id="ARBA00020246"/>
    </source>
</evidence>
<dbReference type="PRINTS" id="PR00704">
    <property type="entry name" value="CALPAIN"/>
</dbReference>
<keyword evidence="10" id="KW-0645">Protease</keyword>
<dbReference type="PANTHER" id="PTHR10183">
    <property type="entry name" value="CALPAIN"/>
    <property type="match status" value="1"/>
</dbReference>
<dbReference type="PROSITE" id="PS50222">
    <property type="entry name" value="EF_HAND_2"/>
    <property type="match status" value="1"/>
</dbReference>
<keyword evidence="29" id="KW-1185">Reference proteome</keyword>
<comment type="similarity">
    <text evidence="5">Belongs to the peptidase C2 family.</text>
</comment>
<comment type="caution">
    <text evidence="28">The sequence shown here is derived from an EMBL/GenBank/DDBJ whole genome shotgun (WGS) entry which is preliminary data.</text>
</comment>
<dbReference type="CDD" id="cd00214">
    <property type="entry name" value="Calpain_III"/>
    <property type="match status" value="1"/>
</dbReference>
<dbReference type="InterPro" id="IPR036213">
    <property type="entry name" value="Calpain_III_sf"/>
</dbReference>
<keyword evidence="17" id="KW-0106">Calcium</keyword>
<dbReference type="GO" id="GO:0005886">
    <property type="term" value="C:plasma membrane"/>
    <property type="evidence" value="ECO:0007669"/>
    <property type="project" value="UniProtKB-SubCell"/>
</dbReference>
<evidence type="ECO:0000256" key="22">
    <source>
        <dbReference type="ARBA" id="ARBA00032619"/>
    </source>
</evidence>
<dbReference type="InterPro" id="IPR007185">
    <property type="entry name" value="DNA_pol_a/d/e_bsu"/>
</dbReference>
<dbReference type="Pfam" id="PF22062">
    <property type="entry name" value="OB_DPOA2"/>
    <property type="match status" value="1"/>
</dbReference>
<evidence type="ECO:0000256" key="11">
    <source>
        <dbReference type="ARBA" id="ARBA00022705"/>
    </source>
</evidence>
<keyword evidence="16" id="KW-0068">Autocatalytic cleavage</keyword>
<accession>A0A0Q3UU11</accession>
<dbReference type="AlphaFoldDB" id="A0A0Q3UU11"/>
<dbReference type="SUPFAM" id="SSF49758">
    <property type="entry name" value="Calpain large subunit, middle domain (domain III)"/>
    <property type="match status" value="1"/>
</dbReference>
<evidence type="ECO:0000256" key="18">
    <source>
        <dbReference type="ARBA" id="ARBA00023136"/>
    </source>
</evidence>
<sequence>MVRMEDGEFWMSFRDFLREFTRLEICNLTPDALQSRKFRKWNTRLYDGTWRRGSTAGGCRNYPATFWINPQFKIQLEEVDDARDEEGGCEPGCSFLLALMQKNRRRERRYGKDMETIGFAVYEHVGKSGVHLKRDFFLANASRARSEQFINLREVSTRFRLPPGEYIVVPSTFEPNREGDFVLRVFSEKKAGTEEMDDKIQATLPDEQVLSESQIDDNFKALFKQLAGPDMEISVTELQTILNRIISKHKDLRTKGFSAESCRSMVNLMDKDGSGKLGLVEFNVLWNRIRNYLTIFRKFDLDKSGSMSSYEMRMALEAAGYKLSKKLHELIITRYAEPDLAIDFDNFVCCLVRLETMFLLSWRIEELGEALRNHHHLEDFTSVSLPAQEPVTVLGQIGCDANGKLNAKSVVLEGDREHSSGGQIPLDLSELRDYSLFPGQFGPFLDAKHEQVENCQLLGSFSDVFKLCLKMIIEGTRSAGSQLVFVPSARDVHHDCVYPQPPFCSPELPKEDKQVDGVVLGLTSTDLLFHMGAEEISSSSGISDRFTRILKHILTQRSYYPLYPPSEELNIDYESFYSYASLPVTPDVLVTPSELRYFIKGSHRLRSGHREPAEMSTKAPIYLKRGSRKGKKEKLRDILSSDMISPPLGDFRHTIHIGSAGQGDTFGDISFLQGKLHLLPRSQPSFSFSRTSTVSGHEAPGSPSPLLKNAISLPAIGGPQAITLPSAPAPPKPPRLHLEELGKRDEEEETGAIPPNGFTAQEESGGAGPFLSHAGSLLSLHVDLGPSILEEVLQVMEKHQAEGGCGSPPASGLQESLT</sequence>
<dbReference type="Pfam" id="PF04042">
    <property type="entry name" value="DNA_pol_E_B"/>
    <property type="match status" value="1"/>
</dbReference>
<reference evidence="28 29" key="1">
    <citation type="submission" date="2015-10" db="EMBL/GenBank/DDBJ databases">
        <authorList>
            <person name="Gilbert D.G."/>
        </authorList>
    </citation>
    <scope>NUCLEOTIDE SEQUENCE [LARGE SCALE GENOMIC DNA]</scope>
    <source>
        <strain evidence="28">FVVF132</strain>
    </source>
</reference>
<dbReference type="Gene3D" id="3.60.21.60">
    <property type="match status" value="1"/>
</dbReference>
<dbReference type="GO" id="GO:0006260">
    <property type="term" value="P:DNA replication"/>
    <property type="evidence" value="ECO:0007669"/>
    <property type="project" value="UniProtKB-KW"/>
</dbReference>
<dbReference type="Gene3D" id="3.90.70.10">
    <property type="entry name" value="Cysteine proteinases"/>
    <property type="match status" value="1"/>
</dbReference>
<keyword evidence="11" id="KW-0235">DNA replication</keyword>
<dbReference type="InterPro" id="IPR011992">
    <property type="entry name" value="EF-hand-dom_pair"/>
</dbReference>
<dbReference type="GO" id="GO:0006508">
    <property type="term" value="P:proteolysis"/>
    <property type="evidence" value="ECO:0007669"/>
    <property type="project" value="UniProtKB-KW"/>
</dbReference>
<dbReference type="PROSITE" id="PS50108">
    <property type="entry name" value="CRIB"/>
    <property type="match status" value="1"/>
</dbReference>
<dbReference type="GO" id="GO:0004198">
    <property type="term" value="F:calcium-dependent cysteine-type endopeptidase activity"/>
    <property type="evidence" value="ECO:0007669"/>
    <property type="project" value="UniProtKB-EC"/>
</dbReference>
<evidence type="ECO:0000259" key="25">
    <source>
        <dbReference type="PROSITE" id="PS50108"/>
    </source>
</evidence>
<evidence type="ECO:0000256" key="21">
    <source>
        <dbReference type="ARBA" id="ARBA00032278"/>
    </source>
</evidence>
<dbReference type="InterPro" id="IPR001300">
    <property type="entry name" value="Peptidase_C2_calpain_cat"/>
</dbReference>
<evidence type="ECO:0000256" key="19">
    <source>
        <dbReference type="ARBA" id="ARBA00031279"/>
    </source>
</evidence>
<dbReference type="PANTHER" id="PTHR10183:SF284">
    <property type="entry name" value="CALPAIN-1 CATALYTIC SUBUNIT"/>
    <property type="match status" value="1"/>
</dbReference>
<dbReference type="Gene3D" id="2.60.120.380">
    <property type="match status" value="1"/>
</dbReference>
<dbReference type="InterPro" id="IPR022684">
    <property type="entry name" value="Calpain_cysteine_protease"/>
</dbReference>
<keyword evidence="9" id="KW-0963">Cytoplasm</keyword>
<keyword evidence="12" id="KW-0479">Metal-binding</keyword>
<dbReference type="Pfam" id="PF14957">
    <property type="entry name" value="BORG_CEP"/>
    <property type="match status" value="2"/>
</dbReference>
<organism evidence="28 29">
    <name type="scientific">Amazona aestiva</name>
    <name type="common">Blue-fronted Amazon parrot</name>
    <dbReference type="NCBI Taxonomy" id="12930"/>
    <lineage>
        <taxon>Eukaryota</taxon>
        <taxon>Metazoa</taxon>
        <taxon>Chordata</taxon>
        <taxon>Craniata</taxon>
        <taxon>Vertebrata</taxon>
        <taxon>Euteleostomi</taxon>
        <taxon>Archelosauria</taxon>
        <taxon>Archosauria</taxon>
        <taxon>Dinosauria</taxon>
        <taxon>Saurischia</taxon>
        <taxon>Theropoda</taxon>
        <taxon>Coelurosauria</taxon>
        <taxon>Aves</taxon>
        <taxon>Neognathae</taxon>
        <taxon>Neoaves</taxon>
        <taxon>Telluraves</taxon>
        <taxon>Australaves</taxon>
        <taxon>Psittaciformes</taxon>
        <taxon>Psittacidae</taxon>
        <taxon>Amazona</taxon>
    </lineage>
</organism>
<evidence type="ECO:0000256" key="20">
    <source>
        <dbReference type="ARBA" id="ARBA00031878"/>
    </source>
</evidence>
<evidence type="ECO:0000256" key="2">
    <source>
        <dbReference type="ARBA" id="ARBA00001913"/>
    </source>
</evidence>
<dbReference type="Pfam" id="PF00786">
    <property type="entry name" value="PBD"/>
    <property type="match status" value="1"/>
</dbReference>
<evidence type="ECO:0000256" key="16">
    <source>
        <dbReference type="ARBA" id="ARBA00022813"/>
    </source>
</evidence>
<feature type="domain" description="EF-hand" evidence="27">
    <location>
        <begin position="287"/>
        <end position="322"/>
    </location>
</feature>
<comment type="catalytic activity">
    <reaction evidence="1">
        <text>Broad endopeptidase specificity.</text>
        <dbReference type="EC" id="3.4.22.52"/>
    </reaction>
</comment>
<evidence type="ECO:0000256" key="1">
    <source>
        <dbReference type="ARBA" id="ARBA00001208"/>
    </source>
</evidence>
<evidence type="ECO:0000256" key="23">
    <source>
        <dbReference type="PROSITE-ProRule" id="PRU00239"/>
    </source>
</evidence>
<dbReference type="FunFam" id="2.60.120.380:FF:000001">
    <property type="entry name" value="Calpain-1 catalytic subunit"/>
    <property type="match status" value="1"/>
</dbReference>
<evidence type="ECO:0000256" key="5">
    <source>
        <dbReference type="ARBA" id="ARBA00007623"/>
    </source>
</evidence>
<evidence type="ECO:0000256" key="15">
    <source>
        <dbReference type="ARBA" id="ARBA00022807"/>
    </source>
</evidence>
<dbReference type="Pfam" id="PF00648">
    <property type="entry name" value="Peptidase_C2"/>
    <property type="match status" value="1"/>
</dbReference>
<dbReference type="STRING" id="12930.A0A0Q3UU11"/>
<dbReference type="SUPFAM" id="SSF54001">
    <property type="entry name" value="Cysteine proteinases"/>
    <property type="match status" value="1"/>
</dbReference>
<feature type="domain" description="CRIB" evidence="25">
    <location>
        <begin position="644"/>
        <end position="658"/>
    </location>
</feature>
<keyword evidence="14" id="KW-0378">Hydrolase</keyword>
<proteinExistence type="inferred from homology"/>
<comment type="caution">
    <text evidence="23">Lacks conserved residue(s) required for the propagation of feature annotation.</text>
</comment>
<dbReference type="PROSITE" id="PS50203">
    <property type="entry name" value="CALPAIN_CAT"/>
    <property type="match status" value="1"/>
</dbReference>
<dbReference type="EC" id="3.4.22.52" evidence="6"/>
<dbReference type="InterPro" id="IPR033883">
    <property type="entry name" value="C2_III"/>
</dbReference>
<dbReference type="InterPro" id="IPR018247">
    <property type="entry name" value="EF_Hand_1_Ca_BS"/>
</dbReference>
<dbReference type="PROSITE" id="PS00018">
    <property type="entry name" value="EF_HAND_1"/>
    <property type="match status" value="1"/>
</dbReference>
<keyword evidence="18" id="KW-0472">Membrane</keyword>
<evidence type="ECO:0000256" key="24">
    <source>
        <dbReference type="SAM" id="MobiDB-lite"/>
    </source>
</evidence>
<evidence type="ECO:0000313" key="28">
    <source>
        <dbReference type="EMBL" id="KQK85594.1"/>
    </source>
</evidence>
<evidence type="ECO:0000256" key="4">
    <source>
        <dbReference type="ARBA" id="ARBA00004496"/>
    </source>
</evidence>
<gene>
    <name evidence="28" type="ORF">AAES_38756</name>
</gene>
<dbReference type="Pfam" id="PF13833">
    <property type="entry name" value="EF-hand_8"/>
    <property type="match status" value="1"/>
</dbReference>
<dbReference type="Proteomes" id="UP000051836">
    <property type="component" value="Unassembled WGS sequence"/>
</dbReference>
<dbReference type="CDD" id="cd00132">
    <property type="entry name" value="CRIB"/>
    <property type="match status" value="1"/>
</dbReference>
<evidence type="ECO:0000256" key="10">
    <source>
        <dbReference type="ARBA" id="ARBA00022670"/>
    </source>
</evidence>
<dbReference type="GO" id="GO:0003677">
    <property type="term" value="F:DNA binding"/>
    <property type="evidence" value="ECO:0007669"/>
    <property type="project" value="InterPro"/>
</dbReference>
<dbReference type="OrthoDB" id="336885at2759"/>
<dbReference type="Gene3D" id="1.10.238.10">
    <property type="entry name" value="EF-hand"/>
    <property type="match status" value="1"/>
</dbReference>
<feature type="region of interest" description="Disordered" evidence="24">
    <location>
        <begin position="743"/>
        <end position="766"/>
    </location>
</feature>
<dbReference type="InterPro" id="IPR038765">
    <property type="entry name" value="Papain-like_cys_pep_sf"/>
</dbReference>
<evidence type="ECO:0000256" key="17">
    <source>
        <dbReference type="ARBA" id="ARBA00022837"/>
    </source>
</evidence>
<evidence type="ECO:0000256" key="3">
    <source>
        <dbReference type="ARBA" id="ARBA00004236"/>
    </source>
</evidence>
<comment type="cofactor">
    <cofactor evidence="2">
        <name>Ca(2+)</name>
        <dbReference type="ChEBI" id="CHEBI:29108"/>
    </cofactor>
</comment>
<comment type="subcellular location">
    <subcellularLocation>
        <location evidence="3">Cell membrane</location>
    </subcellularLocation>
    <subcellularLocation>
        <location evidence="4">Cytoplasm</location>
    </subcellularLocation>
</comment>
<dbReference type="SUPFAM" id="SSF47473">
    <property type="entry name" value="EF-hand"/>
    <property type="match status" value="1"/>
</dbReference>
<protein>
    <recommendedName>
        <fullName evidence="7">Calpain-1 catalytic subunit</fullName>
        <ecNumber evidence="6">3.4.22.52</ecNumber>
    </recommendedName>
    <alternativeName>
        <fullName evidence="19">Calcium-activated neutral proteinase 1</fullName>
    </alternativeName>
    <alternativeName>
        <fullName evidence="20">Calpain mu-type</fullName>
    </alternativeName>
    <alternativeName>
        <fullName evidence="22">Calpain-1 large subunit</fullName>
    </alternativeName>
    <alternativeName>
        <fullName evidence="21">Micromolar-calpain</fullName>
    </alternativeName>
</protein>
<dbReference type="InterPro" id="IPR022683">
    <property type="entry name" value="Calpain_III"/>
</dbReference>
<dbReference type="GO" id="GO:0005737">
    <property type="term" value="C:cytoplasm"/>
    <property type="evidence" value="ECO:0007669"/>
    <property type="project" value="UniProtKB-SubCell"/>
</dbReference>
<dbReference type="EMBL" id="LMAW01000746">
    <property type="protein sequence ID" value="KQK85594.1"/>
    <property type="molecule type" value="Genomic_DNA"/>
</dbReference>
<evidence type="ECO:0000256" key="14">
    <source>
        <dbReference type="ARBA" id="ARBA00022801"/>
    </source>
</evidence>
<evidence type="ECO:0000259" key="27">
    <source>
        <dbReference type="PROSITE" id="PS50222"/>
    </source>
</evidence>
<dbReference type="Pfam" id="PF01067">
    <property type="entry name" value="Calpain_III"/>
    <property type="match status" value="1"/>
</dbReference>
<keyword evidence="8" id="KW-1003">Cell membrane</keyword>
<name>A0A0Q3UU11_AMAAE</name>
<evidence type="ECO:0000259" key="26">
    <source>
        <dbReference type="PROSITE" id="PS50203"/>
    </source>
</evidence>
<dbReference type="SMART" id="SM00720">
    <property type="entry name" value="calpain_III"/>
    <property type="match status" value="1"/>
</dbReference>
<dbReference type="GO" id="GO:0005509">
    <property type="term" value="F:calcium ion binding"/>
    <property type="evidence" value="ECO:0007669"/>
    <property type="project" value="InterPro"/>
</dbReference>
<evidence type="ECO:0000313" key="29">
    <source>
        <dbReference type="Proteomes" id="UP000051836"/>
    </source>
</evidence>